<dbReference type="Proteomes" id="UP000193427">
    <property type="component" value="Chromosome"/>
</dbReference>
<evidence type="ECO:0000313" key="5">
    <source>
        <dbReference type="EMBL" id="ARN23659.1"/>
    </source>
</evidence>
<dbReference type="SUPFAM" id="SSF48008">
    <property type="entry name" value="GntR ligand-binding domain-like"/>
    <property type="match status" value="1"/>
</dbReference>
<dbReference type="Gene3D" id="1.20.120.530">
    <property type="entry name" value="GntR ligand-binding domain-like"/>
    <property type="match status" value="1"/>
</dbReference>
<keyword evidence="1" id="KW-0805">Transcription regulation</keyword>
<evidence type="ECO:0000313" key="6">
    <source>
        <dbReference type="Proteomes" id="UP000193427"/>
    </source>
</evidence>
<dbReference type="Gene3D" id="1.10.10.10">
    <property type="entry name" value="Winged helix-like DNA-binding domain superfamily/Winged helix DNA-binding domain"/>
    <property type="match status" value="1"/>
</dbReference>
<name>A0A1W6LHE9_9BURK</name>
<keyword evidence="2" id="KW-0238">DNA-binding</keyword>
<dbReference type="SMART" id="SM00895">
    <property type="entry name" value="FCD"/>
    <property type="match status" value="1"/>
</dbReference>
<keyword evidence="3" id="KW-0804">Transcription</keyword>
<dbReference type="InterPro" id="IPR036390">
    <property type="entry name" value="WH_DNA-bd_sf"/>
</dbReference>
<reference evidence="5 6" key="1">
    <citation type="submission" date="2016-04" db="EMBL/GenBank/DDBJ databases">
        <title>Complete genome sequence of natural rubber-degrading, novel Gram-negative bacterium, Rhizobacter gummiphilus strain NS21.</title>
        <authorList>
            <person name="Tabata M."/>
            <person name="Kasai D."/>
            <person name="Fukuda M."/>
        </authorList>
    </citation>
    <scope>NUCLEOTIDE SEQUENCE [LARGE SCALE GENOMIC DNA]</scope>
    <source>
        <strain evidence="5 6">NS21</strain>
    </source>
</reference>
<gene>
    <name evidence="5" type="ORF">A4W93_00550</name>
</gene>
<dbReference type="SMART" id="SM00345">
    <property type="entry name" value="HTH_GNTR"/>
    <property type="match status" value="1"/>
</dbReference>
<dbReference type="GO" id="GO:0003677">
    <property type="term" value="F:DNA binding"/>
    <property type="evidence" value="ECO:0007669"/>
    <property type="project" value="UniProtKB-KW"/>
</dbReference>
<dbReference type="KEGG" id="rgu:A4W93_00550"/>
<evidence type="ECO:0000256" key="1">
    <source>
        <dbReference type="ARBA" id="ARBA00023015"/>
    </source>
</evidence>
<keyword evidence="6" id="KW-1185">Reference proteome</keyword>
<dbReference type="EMBL" id="CP015118">
    <property type="protein sequence ID" value="ARN23659.1"/>
    <property type="molecule type" value="Genomic_DNA"/>
</dbReference>
<evidence type="ECO:0000259" key="4">
    <source>
        <dbReference type="PROSITE" id="PS50949"/>
    </source>
</evidence>
<protein>
    <submittedName>
        <fullName evidence="5">GntR family transcriptional regulator</fullName>
    </submittedName>
</protein>
<accession>A0A1W6LHE9</accession>
<dbReference type="PANTHER" id="PTHR43537">
    <property type="entry name" value="TRANSCRIPTIONAL REGULATOR, GNTR FAMILY"/>
    <property type="match status" value="1"/>
</dbReference>
<sequence>MTDEVGERLAEDIVLGRLEPGSRLDEAMLATRYGVSRTPVREALKQLVTTGLVVYRPNRGASVAAMTPEQLDAMFETIGELEAACARHAAVRMDEAERRELARLHAETRQALQSSDVDAYDRLNQELHLCLLHGSHNPVLVDTAKSLRARVAPFRRTQFRNVERMAESFAEHVAIVEAVLARDAVGAYREMRNHLFSARGAAGRLAPAWTAPRDA</sequence>
<dbReference type="AlphaFoldDB" id="A0A1W6LHE9"/>
<evidence type="ECO:0000256" key="2">
    <source>
        <dbReference type="ARBA" id="ARBA00023125"/>
    </source>
</evidence>
<proteinExistence type="predicted"/>
<dbReference type="PRINTS" id="PR00035">
    <property type="entry name" value="HTHGNTR"/>
</dbReference>
<dbReference type="InterPro" id="IPR036388">
    <property type="entry name" value="WH-like_DNA-bd_sf"/>
</dbReference>
<dbReference type="InterPro" id="IPR008920">
    <property type="entry name" value="TF_FadR/GntR_C"/>
</dbReference>
<dbReference type="SUPFAM" id="SSF46785">
    <property type="entry name" value="Winged helix' DNA-binding domain"/>
    <property type="match status" value="1"/>
</dbReference>
<organism evidence="5 6">
    <name type="scientific">Piscinibacter gummiphilus</name>
    <dbReference type="NCBI Taxonomy" id="946333"/>
    <lineage>
        <taxon>Bacteria</taxon>
        <taxon>Pseudomonadati</taxon>
        <taxon>Pseudomonadota</taxon>
        <taxon>Betaproteobacteria</taxon>
        <taxon>Burkholderiales</taxon>
        <taxon>Sphaerotilaceae</taxon>
        <taxon>Piscinibacter</taxon>
    </lineage>
</organism>
<dbReference type="PROSITE" id="PS50949">
    <property type="entry name" value="HTH_GNTR"/>
    <property type="match status" value="1"/>
</dbReference>
<dbReference type="Pfam" id="PF00392">
    <property type="entry name" value="GntR"/>
    <property type="match status" value="1"/>
</dbReference>
<evidence type="ECO:0000256" key="3">
    <source>
        <dbReference type="ARBA" id="ARBA00023163"/>
    </source>
</evidence>
<dbReference type="STRING" id="946333.A4W93_00550"/>
<dbReference type="InterPro" id="IPR011711">
    <property type="entry name" value="GntR_C"/>
</dbReference>
<dbReference type="CDD" id="cd07377">
    <property type="entry name" value="WHTH_GntR"/>
    <property type="match status" value="1"/>
</dbReference>
<dbReference type="InterPro" id="IPR000524">
    <property type="entry name" value="Tscrpt_reg_HTH_GntR"/>
</dbReference>
<dbReference type="Pfam" id="PF07729">
    <property type="entry name" value="FCD"/>
    <property type="match status" value="1"/>
</dbReference>
<feature type="domain" description="HTH gntR-type" evidence="4">
    <location>
        <begin position="1"/>
        <end position="66"/>
    </location>
</feature>
<dbReference type="PANTHER" id="PTHR43537:SF49">
    <property type="entry name" value="TRANSCRIPTIONAL REGULATORY PROTEIN"/>
    <property type="match status" value="1"/>
</dbReference>
<dbReference type="GO" id="GO:0003700">
    <property type="term" value="F:DNA-binding transcription factor activity"/>
    <property type="evidence" value="ECO:0007669"/>
    <property type="project" value="InterPro"/>
</dbReference>